<protein>
    <submittedName>
        <fullName evidence="2">Uncharacterized protein</fullName>
    </submittedName>
</protein>
<organism evidence="2 3">
    <name type="scientific">Trichosporon asahii var. asahii (strain CBS 8904)</name>
    <name type="common">Yeast</name>
    <dbReference type="NCBI Taxonomy" id="1220162"/>
    <lineage>
        <taxon>Eukaryota</taxon>
        <taxon>Fungi</taxon>
        <taxon>Dikarya</taxon>
        <taxon>Basidiomycota</taxon>
        <taxon>Agaricomycotina</taxon>
        <taxon>Tremellomycetes</taxon>
        <taxon>Trichosporonales</taxon>
        <taxon>Trichosporonaceae</taxon>
        <taxon>Trichosporon</taxon>
    </lineage>
</organism>
<dbReference type="AlphaFoldDB" id="K1VTI3"/>
<evidence type="ECO:0000313" key="2">
    <source>
        <dbReference type="EMBL" id="EKD00008.1"/>
    </source>
</evidence>
<feature type="compositionally biased region" description="Pro residues" evidence="1">
    <location>
        <begin position="686"/>
        <end position="696"/>
    </location>
</feature>
<comment type="caution">
    <text evidence="2">The sequence shown here is derived from an EMBL/GenBank/DDBJ whole genome shotgun (WGS) entry which is preliminary data.</text>
</comment>
<gene>
    <name evidence="2" type="ORF">A1Q2_05666</name>
</gene>
<accession>K1VTI3</accession>
<evidence type="ECO:0000313" key="3">
    <source>
        <dbReference type="Proteomes" id="UP000006757"/>
    </source>
</evidence>
<name>K1VTI3_TRIAC</name>
<feature type="compositionally biased region" description="Low complexity" evidence="1">
    <location>
        <begin position="625"/>
        <end position="642"/>
    </location>
</feature>
<dbReference type="eggNOG" id="ENOG502TFY7">
    <property type="taxonomic scope" value="Eukaryota"/>
</dbReference>
<feature type="region of interest" description="Disordered" evidence="1">
    <location>
        <begin position="657"/>
        <end position="705"/>
    </location>
</feature>
<reference evidence="2 3" key="1">
    <citation type="journal article" date="2012" name="Eukaryot. Cell">
        <title>Genome sequence of the Trichosporon asahii environmental strain CBS 8904.</title>
        <authorList>
            <person name="Yang R.Y."/>
            <person name="Li H.T."/>
            <person name="Zhu H."/>
            <person name="Zhou G.P."/>
            <person name="Wang M."/>
            <person name="Wang L."/>
        </authorList>
    </citation>
    <scope>NUCLEOTIDE SEQUENCE [LARGE SCALE GENOMIC DNA]</scope>
    <source>
        <strain evidence="2 3">CBS 8904</strain>
    </source>
</reference>
<evidence type="ECO:0000256" key="1">
    <source>
        <dbReference type="SAM" id="MobiDB-lite"/>
    </source>
</evidence>
<proteinExistence type="predicted"/>
<feature type="compositionally biased region" description="Pro residues" evidence="1">
    <location>
        <begin position="661"/>
        <end position="678"/>
    </location>
</feature>
<feature type="region of interest" description="Disordered" evidence="1">
    <location>
        <begin position="618"/>
        <end position="642"/>
    </location>
</feature>
<keyword evidence="3" id="KW-1185">Reference proteome</keyword>
<sequence>MGDTHLHLSHTHDIVSPDFPWVSISVTWLEDIVPCSDCESLKEYLCRRSIQQLLTRLQIFEDTGQTETADCKCASPSSITVQPPPDAACRLHAEEWLFDLEKLSPEALQWIKNRLIEKDVEAKMEVAWKQYLERRTNLVWSMCCAAFVSWGLFPSKADVFACWSRETLFGPGPSLAGTAGVVMRLKSRHSKTDDPGDNHWLSYLARPSVDVEASCVPPLTPAVGVMVAEPAFLDTAAGELFASYAKYDVEVAAADTWKTAGFSTSACVKDSKWVKLDGIKGATVLFLGCCVIRDSEACAKLLKLRDAGEDILTDLTNKKLVGPLEPVHGACLRSLFEEALEVSTDWSFERVCQRLTLWFTAWITRPKAEYLFHLPDLPAEEILKGALSLCNAWTRERNRLFAPKTVEGWEDAAELSAMAAWYGSAVGAVTMACLIKTEERVRKMDRTKRAADLMEEWLQNGLSIVGGVLLGAELSVEFAVSKRELLNLLNAKAKKKIQDDLTTLIDLLRHVRAVLRSVGRVYARHFDSATFNKVFQQAFCCAVTHHQVTAKDVISFFSGSFASGELSSLRDGNVTHYYAQWGRFIFEDLTKLRVVDYSEEDLRTNIRFRDCWSTSAATLCPPSSPHSATPSAQSLSSTQSASPDLMQMTSAAGIRTTPTAPVLPAPPSPPAAPGPPAVPARTAAPARPPSPSPPDAPSASPVPAAPVPHVSRPVVVPTPARNLPRAPAQPVARGWRICLRDPTTVLAIAILVLAAIVPYWWSAPAPFGPSSCTAISKECIVTYPSEIADGLFVSRGDVVKITGETSPGWRGVRIKSSGQPGRRLYCEYMSSDTEIPLFESLTMYTVSKLESRLTVLWESVALAASIKQSGAVHSPQSHIRSPSDFSFDGPLSTATWLQAL</sequence>
<dbReference type="HOGENOM" id="CLU_356101_0_0_1"/>
<dbReference type="EMBL" id="AMBO01000352">
    <property type="protein sequence ID" value="EKD00008.1"/>
    <property type="molecule type" value="Genomic_DNA"/>
</dbReference>
<dbReference type="Proteomes" id="UP000006757">
    <property type="component" value="Unassembled WGS sequence"/>
</dbReference>
<dbReference type="InParanoid" id="K1VTI3"/>